<name>A0A1E7TTP2_9BURK</name>
<dbReference type="Pfam" id="PF03610">
    <property type="entry name" value="EIIA-man"/>
    <property type="match status" value="1"/>
</dbReference>
<dbReference type="PANTHER" id="PTHR33799:SF1">
    <property type="entry name" value="PTS SYSTEM MANNOSE-SPECIFIC EIIAB COMPONENT-RELATED"/>
    <property type="match status" value="1"/>
</dbReference>
<evidence type="ECO:0000313" key="10">
    <source>
        <dbReference type="EMBL" id="MDP9927188.1"/>
    </source>
</evidence>
<keyword evidence="3" id="KW-0963">Cytoplasm</keyword>
<dbReference type="GO" id="GO:0005737">
    <property type="term" value="C:cytoplasm"/>
    <property type="evidence" value="ECO:0007669"/>
    <property type="project" value="UniProtKB-SubCell"/>
</dbReference>
<evidence type="ECO:0000256" key="5">
    <source>
        <dbReference type="ARBA" id="ARBA00022679"/>
    </source>
</evidence>
<evidence type="ECO:0000313" key="9">
    <source>
        <dbReference type="EMBL" id="ATA57023.1"/>
    </source>
</evidence>
<dbReference type="SUPFAM" id="SSF53062">
    <property type="entry name" value="PTS system fructose IIA component-like"/>
    <property type="match status" value="1"/>
</dbReference>
<evidence type="ECO:0000256" key="7">
    <source>
        <dbReference type="ARBA" id="ARBA00022777"/>
    </source>
</evidence>
<dbReference type="GO" id="GO:0016301">
    <property type="term" value="F:kinase activity"/>
    <property type="evidence" value="ECO:0007669"/>
    <property type="project" value="UniProtKB-KW"/>
</dbReference>
<dbReference type="CDD" id="cd00006">
    <property type="entry name" value="PTS_IIA_man"/>
    <property type="match status" value="1"/>
</dbReference>
<keyword evidence="7" id="KW-0418">Kinase</keyword>
<dbReference type="RefSeq" id="WP_062478898.1">
    <property type="nucleotide sequence ID" value="NZ_BKDH01000007.1"/>
</dbReference>
<evidence type="ECO:0000256" key="1">
    <source>
        <dbReference type="ARBA" id="ARBA00004496"/>
    </source>
</evidence>
<dbReference type="PROSITE" id="PS51096">
    <property type="entry name" value="PTS_EIIA_TYPE_4"/>
    <property type="match status" value="1"/>
</dbReference>
<dbReference type="GO" id="GO:0016020">
    <property type="term" value="C:membrane"/>
    <property type="evidence" value="ECO:0007669"/>
    <property type="project" value="InterPro"/>
</dbReference>
<accession>A0A1E7TTP2</accession>
<feature type="domain" description="PTS EIIA type-4" evidence="8">
    <location>
        <begin position="1"/>
        <end position="125"/>
    </location>
</feature>
<dbReference type="Proteomes" id="UP000217154">
    <property type="component" value="Chromosome"/>
</dbReference>
<dbReference type="EMBL" id="JAUSRR010000014">
    <property type="protein sequence ID" value="MDP9927188.1"/>
    <property type="molecule type" value="Genomic_DNA"/>
</dbReference>
<evidence type="ECO:0000256" key="3">
    <source>
        <dbReference type="ARBA" id="ARBA00022490"/>
    </source>
</evidence>
<dbReference type="InterPro" id="IPR051471">
    <property type="entry name" value="Bacterial_PTS_sugar_comp"/>
</dbReference>
<proteinExistence type="predicted"/>
<keyword evidence="2" id="KW-0813">Transport</keyword>
<dbReference type="InterPro" id="IPR036662">
    <property type="entry name" value="PTS_EIIA_man-typ_sf"/>
</dbReference>
<keyword evidence="5" id="KW-0808">Transferase</keyword>
<keyword evidence="4" id="KW-0762">Sugar transport</keyword>
<dbReference type="Gene3D" id="3.40.50.510">
    <property type="entry name" value="Phosphotransferase system, mannose-type IIA component"/>
    <property type="match status" value="1"/>
</dbReference>
<dbReference type="AlphaFoldDB" id="A0A1E7TTP2"/>
<dbReference type="GO" id="GO:0009401">
    <property type="term" value="P:phosphoenolpyruvate-dependent sugar phosphotransferase system"/>
    <property type="evidence" value="ECO:0007669"/>
    <property type="project" value="UniProtKB-KW"/>
</dbReference>
<evidence type="ECO:0000256" key="2">
    <source>
        <dbReference type="ARBA" id="ARBA00022448"/>
    </source>
</evidence>
<evidence type="ECO:0000259" key="8">
    <source>
        <dbReference type="PROSITE" id="PS51096"/>
    </source>
</evidence>
<dbReference type="GeneID" id="82272305"/>
<reference evidence="9 11" key="1">
    <citation type="submission" date="2017-09" db="EMBL/GenBank/DDBJ databases">
        <title>The diverse metabolic capabilities of V. boronicumulans make it an excellent choice for continued studies on novel biodegradation.</title>
        <authorList>
            <person name="Sun S."/>
        </authorList>
    </citation>
    <scope>NUCLEOTIDE SEQUENCE [LARGE SCALE GENOMIC DNA]</scope>
    <source>
        <strain evidence="9 11">J1</strain>
    </source>
</reference>
<dbReference type="KEGG" id="vbo:CKY39_30230"/>
<dbReference type="InterPro" id="IPR004701">
    <property type="entry name" value="PTS_EIIA_man-typ"/>
</dbReference>
<reference evidence="10" key="2">
    <citation type="submission" date="2023-07" db="EMBL/GenBank/DDBJ databases">
        <title>Sorghum-associated microbial communities from plants grown in Nebraska, USA.</title>
        <authorList>
            <person name="Schachtman D."/>
        </authorList>
    </citation>
    <scope>NUCLEOTIDE SEQUENCE</scope>
    <source>
        <strain evidence="10">DS2795</strain>
    </source>
</reference>
<dbReference type="Proteomes" id="UP001244295">
    <property type="component" value="Unassembled WGS sequence"/>
</dbReference>
<gene>
    <name evidence="9" type="ORF">CKY39_30230</name>
    <name evidence="10" type="ORF">J2W25_006239</name>
</gene>
<dbReference type="OrthoDB" id="8795346at2"/>
<organism evidence="9 11">
    <name type="scientific">Variovorax boronicumulans</name>
    <dbReference type="NCBI Taxonomy" id="436515"/>
    <lineage>
        <taxon>Bacteria</taxon>
        <taxon>Pseudomonadati</taxon>
        <taxon>Pseudomonadota</taxon>
        <taxon>Betaproteobacteria</taxon>
        <taxon>Burkholderiales</taxon>
        <taxon>Comamonadaceae</taxon>
        <taxon>Variovorax</taxon>
    </lineage>
</organism>
<dbReference type="InterPro" id="IPR033887">
    <property type="entry name" value="PTS_IIA_man"/>
</dbReference>
<sequence length="151" mass="16278">MNSILIIAHSPFAQALRQCALHVFPDCEQAVVALDVLPNVSPEETLAAARITLAQQLHAPRSQVLVLADVFGATPCNVAQKLVDGVRSRLVAGVNLPMLLRAVTYRHEPLDTLVQRALAGGTAGVMQVAVAAPQNQAKRKHSDQEIRDHQQ</sequence>
<protein>
    <submittedName>
        <fullName evidence="9">PTS fructose transporter subunit IIA</fullName>
    </submittedName>
    <submittedName>
        <fullName evidence="10">PTS system ascorbate-specific IIA component</fullName>
    </submittedName>
</protein>
<dbReference type="PANTHER" id="PTHR33799">
    <property type="entry name" value="PTS PERMEASE-RELATED-RELATED"/>
    <property type="match status" value="1"/>
</dbReference>
<evidence type="ECO:0000256" key="4">
    <source>
        <dbReference type="ARBA" id="ARBA00022597"/>
    </source>
</evidence>
<evidence type="ECO:0000256" key="6">
    <source>
        <dbReference type="ARBA" id="ARBA00022683"/>
    </source>
</evidence>
<evidence type="ECO:0000313" key="11">
    <source>
        <dbReference type="Proteomes" id="UP000217154"/>
    </source>
</evidence>
<dbReference type="STRING" id="436515.GCA_001752345_04750"/>
<comment type="subcellular location">
    <subcellularLocation>
        <location evidence="1">Cytoplasm</location>
    </subcellularLocation>
</comment>
<dbReference type="EMBL" id="CP023284">
    <property type="protein sequence ID" value="ATA57023.1"/>
    <property type="molecule type" value="Genomic_DNA"/>
</dbReference>
<keyword evidence="6" id="KW-0598">Phosphotransferase system</keyword>